<organism evidence="2 3">
    <name type="scientific">Meristemomyces frigidus</name>
    <dbReference type="NCBI Taxonomy" id="1508187"/>
    <lineage>
        <taxon>Eukaryota</taxon>
        <taxon>Fungi</taxon>
        <taxon>Dikarya</taxon>
        <taxon>Ascomycota</taxon>
        <taxon>Pezizomycotina</taxon>
        <taxon>Dothideomycetes</taxon>
        <taxon>Dothideomycetidae</taxon>
        <taxon>Mycosphaerellales</taxon>
        <taxon>Teratosphaeriaceae</taxon>
        <taxon>Meristemomyces</taxon>
    </lineage>
</organism>
<evidence type="ECO:0000256" key="1">
    <source>
        <dbReference type="SAM" id="MobiDB-lite"/>
    </source>
</evidence>
<name>A0AAN7TAX3_9PEZI</name>
<feature type="region of interest" description="Disordered" evidence="1">
    <location>
        <begin position="182"/>
        <end position="207"/>
    </location>
</feature>
<sequence length="246" mass="27946">MALNRGIQSALFYYLSCAPYHSRRHRHARLQEAKRDQADREQLAAEMPELFQQQQASGYWYSTPGTTNPGWQAEIDAGPMPPARKGRQGHKRTEGAGAVDVWAGEKYAGAGESRTATAGPNAKRARIERSEEETVLTKPPRARLPPAPGNPAINEMHPPTVTKFTRDEIAWVREPLPTADVMMSKPRRRRRRPPDGDDAREASVFDEEEFQRLWKRAPTEKEVREWVFEHVGRGSDVIAHRRSAEF</sequence>
<feature type="compositionally biased region" description="Basic and acidic residues" evidence="1">
    <location>
        <begin position="193"/>
        <end position="203"/>
    </location>
</feature>
<gene>
    <name evidence="2" type="ORF">LTR62_008335</name>
</gene>
<comment type="caution">
    <text evidence="2">The sequence shown here is derived from an EMBL/GenBank/DDBJ whole genome shotgun (WGS) entry which is preliminary data.</text>
</comment>
<dbReference type="AlphaFoldDB" id="A0AAN7TAX3"/>
<accession>A0AAN7TAX3</accession>
<evidence type="ECO:0000313" key="2">
    <source>
        <dbReference type="EMBL" id="KAK5108379.1"/>
    </source>
</evidence>
<proteinExistence type="predicted"/>
<dbReference type="Proteomes" id="UP001310890">
    <property type="component" value="Unassembled WGS sequence"/>
</dbReference>
<reference evidence="2" key="1">
    <citation type="submission" date="2023-08" db="EMBL/GenBank/DDBJ databases">
        <title>Black Yeasts Isolated from many extreme environments.</title>
        <authorList>
            <person name="Coleine C."/>
            <person name="Stajich J.E."/>
            <person name="Selbmann L."/>
        </authorList>
    </citation>
    <scope>NUCLEOTIDE SEQUENCE</scope>
    <source>
        <strain evidence="2">CCFEE 5401</strain>
    </source>
</reference>
<feature type="region of interest" description="Disordered" evidence="1">
    <location>
        <begin position="110"/>
        <end position="158"/>
    </location>
</feature>
<protein>
    <submittedName>
        <fullName evidence="2">Uncharacterized protein</fullName>
    </submittedName>
</protein>
<evidence type="ECO:0000313" key="3">
    <source>
        <dbReference type="Proteomes" id="UP001310890"/>
    </source>
</evidence>
<dbReference type="EMBL" id="JAVRRL010000087">
    <property type="protein sequence ID" value="KAK5108379.1"/>
    <property type="molecule type" value="Genomic_DNA"/>
</dbReference>